<dbReference type="AlphaFoldDB" id="A0A0B6ZKX8"/>
<reference evidence="7" key="1">
    <citation type="submission" date="2014-12" db="EMBL/GenBank/DDBJ databases">
        <title>Insight into the proteome of Arion vulgaris.</title>
        <authorList>
            <person name="Aradska J."/>
            <person name="Bulat T."/>
            <person name="Smidak R."/>
            <person name="Sarate P."/>
            <person name="Gangsoo J."/>
            <person name="Sialana F."/>
            <person name="Bilban M."/>
            <person name="Lubec G."/>
        </authorList>
    </citation>
    <scope>NUCLEOTIDE SEQUENCE</scope>
    <source>
        <tissue evidence="7">Skin</tissue>
    </source>
</reference>
<dbReference type="GO" id="GO:0005634">
    <property type="term" value="C:nucleus"/>
    <property type="evidence" value="ECO:0007669"/>
    <property type="project" value="TreeGrafter"/>
</dbReference>
<feature type="non-terminal residue" evidence="7">
    <location>
        <position position="178"/>
    </location>
</feature>
<dbReference type="PROSITE" id="PS00028">
    <property type="entry name" value="ZINC_FINGER_C2H2_1"/>
    <property type="match status" value="1"/>
</dbReference>
<accession>A0A0B6ZKX8</accession>
<evidence type="ECO:0000256" key="3">
    <source>
        <dbReference type="ARBA" id="ARBA00022771"/>
    </source>
</evidence>
<keyword evidence="1" id="KW-0479">Metal-binding</keyword>
<dbReference type="GO" id="GO:0045944">
    <property type="term" value="P:positive regulation of transcription by RNA polymerase II"/>
    <property type="evidence" value="ECO:0007669"/>
    <property type="project" value="TreeGrafter"/>
</dbReference>
<evidence type="ECO:0000313" key="7">
    <source>
        <dbReference type="EMBL" id="CEK68395.1"/>
    </source>
</evidence>
<evidence type="ECO:0000256" key="5">
    <source>
        <dbReference type="PROSITE-ProRule" id="PRU00042"/>
    </source>
</evidence>
<name>A0A0B6ZKX8_9EUPU</name>
<dbReference type="PANTHER" id="PTHR24403">
    <property type="entry name" value="ZINC FINGER PROTEIN"/>
    <property type="match status" value="1"/>
</dbReference>
<dbReference type="GO" id="GO:0008270">
    <property type="term" value="F:zinc ion binding"/>
    <property type="evidence" value="ECO:0007669"/>
    <property type="project" value="UniProtKB-KW"/>
</dbReference>
<sequence>VHMQQHEMKPFSCGVCNIPFMNRGPLHSHLQKVHKRSDYLQLCQVNITYEDHEVADRKEDMTRDEYINSYFCRLCNLESADRQEIVEHLEVAHASAETGNNILKIQKHVGGSAKKRAALGRFSKNAQKLNRKFHFCTICPYRSQKKSMLAFHMTYHKPNPANRFKCKHCPYYVGALRL</sequence>
<evidence type="ECO:0000256" key="1">
    <source>
        <dbReference type="ARBA" id="ARBA00022723"/>
    </source>
</evidence>
<dbReference type="PANTHER" id="PTHR24403:SF67">
    <property type="entry name" value="FI01116P-RELATED"/>
    <property type="match status" value="1"/>
</dbReference>
<evidence type="ECO:0000256" key="2">
    <source>
        <dbReference type="ARBA" id="ARBA00022737"/>
    </source>
</evidence>
<dbReference type="SUPFAM" id="SSF57667">
    <property type="entry name" value="beta-beta-alpha zinc fingers"/>
    <property type="match status" value="1"/>
</dbReference>
<feature type="non-terminal residue" evidence="7">
    <location>
        <position position="1"/>
    </location>
</feature>
<proteinExistence type="predicted"/>
<dbReference type="EMBL" id="HACG01021530">
    <property type="protein sequence ID" value="CEK68395.1"/>
    <property type="molecule type" value="Transcribed_RNA"/>
</dbReference>
<keyword evidence="2" id="KW-0677">Repeat</keyword>
<evidence type="ECO:0000256" key="4">
    <source>
        <dbReference type="ARBA" id="ARBA00022833"/>
    </source>
</evidence>
<dbReference type="SMART" id="SM00355">
    <property type="entry name" value="ZnF_C2H2"/>
    <property type="match status" value="3"/>
</dbReference>
<dbReference type="InterPro" id="IPR013087">
    <property type="entry name" value="Znf_C2H2_type"/>
</dbReference>
<protein>
    <recommendedName>
        <fullName evidence="6">C2H2-type domain-containing protein</fullName>
    </recommendedName>
</protein>
<keyword evidence="3 5" id="KW-0863">Zinc-finger</keyword>
<dbReference type="InterPro" id="IPR036236">
    <property type="entry name" value="Znf_C2H2_sf"/>
</dbReference>
<dbReference type="InterPro" id="IPR050688">
    <property type="entry name" value="Zinc_finger/UBP_domain"/>
</dbReference>
<dbReference type="Gene3D" id="3.30.160.60">
    <property type="entry name" value="Classic Zinc Finger"/>
    <property type="match status" value="2"/>
</dbReference>
<keyword evidence="4" id="KW-0862">Zinc</keyword>
<organism evidence="7">
    <name type="scientific">Arion vulgaris</name>
    <dbReference type="NCBI Taxonomy" id="1028688"/>
    <lineage>
        <taxon>Eukaryota</taxon>
        <taxon>Metazoa</taxon>
        <taxon>Spiralia</taxon>
        <taxon>Lophotrochozoa</taxon>
        <taxon>Mollusca</taxon>
        <taxon>Gastropoda</taxon>
        <taxon>Heterobranchia</taxon>
        <taxon>Euthyneura</taxon>
        <taxon>Panpulmonata</taxon>
        <taxon>Eupulmonata</taxon>
        <taxon>Stylommatophora</taxon>
        <taxon>Helicina</taxon>
        <taxon>Arionoidea</taxon>
        <taxon>Arionidae</taxon>
        <taxon>Arion</taxon>
    </lineage>
</organism>
<dbReference type="PROSITE" id="PS50157">
    <property type="entry name" value="ZINC_FINGER_C2H2_2"/>
    <property type="match status" value="1"/>
</dbReference>
<evidence type="ECO:0000259" key="6">
    <source>
        <dbReference type="PROSITE" id="PS50157"/>
    </source>
</evidence>
<feature type="domain" description="C2H2-type" evidence="6">
    <location>
        <begin position="11"/>
        <end position="39"/>
    </location>
</feature>
<gene>
    <name evidence="7" type="primary">ORF66182</name>
</gene>